<keyword evidence="1" id="KW-0732">Signal</keyword>
<accession>A0A841HRV3</accession>
<evidence type="ECO:0000259" key="2">
    <source>
        <dbReference type="Pfam" id="PF00248"/>
    </source>
</evidence>
<evidence type="ECO:0000256" key="1">
    <source>
        <dbReference type="SAM" id="SignalP"/>
    </source>
</evidence>
<reference evidence="3 4" key="1">
    <citation type="submission" date="2020-08" db="EMBL/GenBank/DDBJ databases">
        <title>Genomic Encyclopedia of Type Strains, Phase IV (KMG-IV): sequencing the most valuable type-strain genomes for metagenomic binning, comparative biology and taxonomic classification.</title>
        <authorList>
            <person name="Goeker M."/>
        </authorList>
    </citation>
    <scope>NUCLEOTIDE SEQUENCE [LARGE SCALE GENOMIC DNA]</scope>
    <source>
        <strain evidence="3 4">DSM 26723</strain>
    </source>
</reference>
<dbReference type="InterPro" id="IPR053135">
    <property type="entry name" value="AKR2_Oxidoreductase"/>
</dbReference>
<dbReference type="Proteomes" id="UP000588068">
    <property type="component" value="Unassembled WGS sequence"/>
</dbReference>
<evidence type="ECO:0000313" key="3">
    <source>
        <dbReference type="EMBL" id="MBB6095493.1"/>
    </source>
</evidence>
<dbReference type="EMBL" id="JACHHZ010000005">
    <property type="protein sequence ID" value="MBB6095493.1"/>
    <property type="molecule type" value="Genomic_DNA"/>
</dbReference>
<gene>
    <name evidence="3" type="ORF">HNQ60_004383</name>
</gene>
<dbReference type="InterPro" id="IPR023210">
    <property type="entry name" value="NADP_OxRdtase_dom"/>
</dbReference>
<dbReference type="InterPro" id="IPR036812">
    <property type="entry name" value="NAD(P)_OxRdtase_dom_sf"/>
</dbReference>
<dbReference type="AlphaFoldDB" id="A0A841HRV3"/>
<organism evidence="3 4">
    <name type="scientific">Povalibacter uvarum</name>
    <dbReference type="NCBI Taxonomy" id="732238"/>
    <lineage>
        <taxon>Bacteria</taxon>
        <taxon>Pseudomonadati</taxon>
        <taxon>Pseudomonadota</taxon>
        <taxon>Gammaproteobacteria</taxon>
        <taxon>Steroidobacterales</taxon>
        <taxon>Steroidobacteraceae</taxon>
        <taxon>Povalibacter</taxon>
    </lineage>
</organism>
<dbReference type="RefSeq" id="WP_184334856.1">
    <property type="nucleotide sequence ID" value="NZ_JACHHZ010000005.1"/>
</dbReference>
<feature type="domain" description="NADP-dependent oxidoreductase" evidence="2">
    <location>
        <begin position="53"/>
        <end position="291"/>
    </location>
</feature>
<comment type="caution">
    <text evidence="3">The sequence shown here is derived from an EMBL/GenBank/DDBJ whole genome shotgun (WGS) entry which is preliminary data.</text>
</comment>
<dbReference type="PANTHER" id="PTHR43312">
    <property type="entry name" value="D-THREO-ALDOSE 1-DEHYDROGENASE"/>
    <property type="match status" value="1"/>
</dbReference>
<dbReference type="Gene3D" id="3.20.20.100">
    <property type="entry name" value="NADP-dependent oxidoreductase domain"/>
    <property type="match status" value="1"/>
</dbReference>
<dbReference type="Pfam" id="PF00248">
    <property type="entry name" value="Aldo_ket_red"/>
    <property type="match status" value="1"/>
</dbReference>
<keyword evidence="4" id="KW-1185">Reference proteome</keyword>
<feature type="chain" id="PRO_5032272963" evidence="1">
    <location>
        <begin position="34"/>
        <end position="313"/>
    </location>
</feature>
<feature type="signal peptide" evidence="1">
    <location>
        <begin position="1"/>
        <end position="33"/>
    </location>
</feature>
<protein>
    <submittedName>
        <fullName evidence="3">Aryl-alcohol dehydrogenase-like predicted oxidoreductase</fullName>
    </submittedName>
</protein>
<dbReference type="InterPro" id="IPR006311">
    <property type="entry name" value="TAT_signal"/>
</dbReference>
<proteinExistence type="predicted"/>
<dbReference type="CDD" id="cd19095">
    <property type="entry name" value="AKR_PA4992-like"/>
    <property type="match status" value="1"/>
</dbReference>
<dbReference type="SUPFAM" id="SSF51430">
    <property type="entry name" value="NAD(P)-linked oxidoreductase"/>
    <property type="match status" value="1"/>
</dbReference>
<evidence type="ECO:0000313" key="4">
    <source>
        <dbReference type="Proteomes" id="UP000588068"/>
    </source>
</evidence>
<name>A0A841HRV3_9GAMM</name>
<sequence length="313" mass="34087">MESKLRSNVSRRTVIKGALVAGIGAALSDVAFAADSPLITKAIPKSGEKLPAIGLGTNAYSVTSPEDLAARREVLEHFPKLGAKVVDTARGYGESEVVIGKLVAELGNRDQLFIATKTPIRGDLRPGDGELEDAFARLQVKKLDLLQIHNFHGIDVLFPKLQEWKQAGKVRYIGVTTSTDDQYPQIINALKTLPLDFIQVDYSIDNRGAGDEILPLAQDKGVAVLVNMPLGGRRDGNLLRKLADKKLPDFAAEFEATSWAQLLLKYDISHPAVTAVIPGTTKLTHLRDNQLAGRGHLPTAAQRKKLEEYWATV</sequence>
<dbReference type="PROSITE" id="PS51318">
    <property type="entry name" value="TAT"/>
    <property type="match status" value="1"/>
</dbReference>
<dbReference type="PANTHER" id="PTHR43312:SF1">
    <property type="entry name" value="NADP-DEPENDENT OXIDOREDUCTASE DOMAIN-CONTAINING PROTEIN"/>
    <property type="match status" value="1"/>
</dbReference>